<feature type="region of interest" description="Disordered" evidence="1">
    <location>
        <begin position="620"/>
        <end position="651"/>
    </location>
</feature>
<organism evidence="2 3">
    <name type="scientific">Hondaea fermentalgiana</name>
    <dbReference type="NCBI Taxonomy" id="2315210"/>
    <lineage>
        <taxon>Eukaryota</taxon>
        <taxon>Sar</taxon>
        <taxon>Stramenopiles</taxon>
        <taxon>Bigyra</taxon>
        <taxon>Labyrinthulomycetes</taxon>
        <taxon>Thraustochytrida</taxon>
        <taxon>Thraustochytriidae</taxon>
        <taxon>Hondaea</taxon>
    </lineage>
</organism>
<dbReference type="InParanoid" id="A0A2R5GKQ5"/>
<comment type="caution">
    <text evidence="2">The sequence shown here is derived from an EMBL/GenBank/DDBJ whole genome shotgun (WGS) entry which is preliminary data.</text>
</comment>
<accession>A0A2R5GKQ5</accession>
<protein>
    <submittedName>
        <fullName evidence="2">Uncharacterized protein</fullName>
    </submittedName>
</protein>
<evidence type="ECO:0000256" key="1">
    <source>
        <dbReference type="SAM" id="MobiDB-lite"/>
    </source>
</evidence>
<feature type="region of interest" description="Disordered" evidence="1">
    <location>
        <begin position="144"/>
        <end position="212"/>
    </location>
</feature>
<dbReference type="AlphaFoldDB" id="A0A2R5GKQ5"/>
<reference evidence="2 3" key="1">
    <citation type="submission" date="2017-12" db="EMBL/GenBank/DDBJ databases">
        <title>Sequencing, de novo assembly and annotation of complete genome of a new Thraustochytrid species, strain FCC1311.</title>
        <authorList>
            <person name="Sedici K."/>
            <person name="Godart F."/>
            <person name="Aiese Cigliano R."/>
            <person name="Sanseverino W."/>
            <person name="Barakat M."/>
            <person name="Ortet P."/>
            <person name="Marechal E."/>
            <person name="Cagnac O."/>
            <person name="Amato A."/>
        </authorList>
    </citation>
    <scope>NUCLEOTIDE SEQUENCE [LARGE SCALE GENOMIC DNA]</scope>
</reference>
<keyword evidence="3" id="KW-1185">Reference proteome</keyword>
<feature type="region of interest" description="Disordered" evidence="1">
    <location>
        <begin position="669"/>
        <end position="689"/>
    </location>
</feature>
<dbReference type="EMBL" id="BEYU01000053">
    <property type="protein sequence ID" value="GBG29203.1"/>
    <property type="molecule type" value="Genomic_DNA"/>
</dbReference>
<gene>
    <name evidence="2" type="ORF">FCC1311_054252</name>
</gene>
<proteinExistence type="predicted"/>
<sequence>MSKRVDAPDAALGASIIAETHEDESADAAAAAAAAAASATATTAGVAATGADAVPSFKQAVIPEPALEKKIPAMTPQDGREHLKVVTKIAKAVETQHNDKTDQAQIDRQVLDPTLFVGYVEEFETPEMIEMKFKKLEEIEQRLKRDREKAAAAATGSDSTPGRATTPSPPPTSVSQDQASESAGAVAENADAESGSGNDAETNSAGPSGADADADVLLDRAALLEVFKQTSNFTVENATRQHEMGDEYMYDDGWDMGHVTTHETNAGERVFLFGDGTDDELWDELFGKKKKGRTARAPQLSNRTTSVSKIVANGVMHIAFVADTSGRFVTGLKKIRMYDPNAIMYTRIPKEITPSWAKRVAPYRPKGAVHRHTKWRPDEVCLDEDTFSMSPETPPCSKHVQVDSVLDADLLGILGNRAPLEGIVLSPPWKHARKLVHNSSAGKIEDSNPNNLEYGIEPEDLLRLKLNRKGLLPSGFVYIWTPKHLILRVLRALEKMDLHYVENAVYVKQHVHNEFYCEASPYFRQSKDTLLICRKGKKNKSGKIAWSKVEIRHQRTSDVHFEFLRREQPDGGPHLYAHGYVQNMVETMLPHARFNPLPKAELPKASAPEVGIAASATIAPEDGEASPGADQQDMHETPEIPDTGSAKVCEPFAGVGPGKLLHLWAPAKQQRTGWVSVSESRASQSKATD</sequence>
<evidence type="ECO:0000313" key="3">
    <source>
        <dbReference type="Proteomes" id="UP000241890"/>
    </source>
</evidence>
<dbReference type="Proteomes" id="UP000241890">
    <property type="component" value="Unassembled WGS sequence"/>
</dbReference>
<evidence type="ECO:0000313" key="2">
    <source>
        <dbReference type="EMBL" id="GBG29203.1"/>
    </source>
</evidence>
<feature type="compositionally biased region" description="Polar residues" evidence="1">
    <location>
        <begin position="195"/>
        <end position="206"/>
    </location>
</feature>
<dbReference type="OrthoDB" id="426718at2759"/>
<name>A0A2R5GKQ5_9STRA</name>